<dbReference type="PANTHER" id="PTHR33744">
    <property type="entry name" value="CARBOHYDRATE DIACID REGULATOR"/>
    <property type="match status" value="1"/>
</dbReference>
<accession>A0A2S6A289</accession>
<proteinExistence type="inferred from homology"/>
<dbReference type="InterPro" id="IPR003018">
    <property type="entry name" value="GAF"/>
</dbReference>
<dbReference type="PANTHER" id="PTHR33744:SF7">
    <property type="entry name" value="PUCR FAMILY TRANSCRIPTIONAL REGULATOR"/>
    <property type="match status" value="1"/>
</dbReference>
<sequence>MAGALAEERDLDSIFHLIVDTLSSLTGADRCSLHLRDPETGLLRGQAAHAAKDIDGLVKQLVSGLPGDDFTREIIETRRPVMVTNTLVDPRPVQAAMRRWRARSVLGIPMVLRDDVVGLICLDNENATSEFTELDQELAISFAELAATAINQVQLTSKLRRSLSTQSRQLEMLQRARRMEGQLADILLRGWGVRELAETITRLLAKPCAIYDAELRCMTTTAALVQDSRGSKPTGLTDHPQVQELEGLLPGGIHYLGPQPAAGYPRRLLVTPVELNGSRQGYLVVTEAGGRFGPLDEVIVRRAAHNMALERSRSRLDDEMEWRVIESFTGGLIRGDTQDAEEVAQSLGVDLEQRRVVCVVASREPSVSVHVTPQQLAQLLTDPASPSKPLAARVGQEIAVVLSIPPSLDPSETSRWVRTRIMTVLADLGPSGELCVAISAVGQGMGHDQRAFREAQQVLRCLREHLSDAAPGLLSVEELGAARLLLASTSHDEAQQFAVDTFGQLVTDRRVKAEELLATLEAFLRLGRSVKDCADELGVHPNTVRYRLGSVERLTGLAVTTDDRDYMTAQMAMTIVRLGRPLPLSGGVVTDCAGT</sequence>
<dbReference type="InterPro" id="IPR029016">
    <property type="entry name" value="GAF-like_dom_sf"/>
</dbReference>
<keyword evidence="4" id="KW-1185">Reference proteome</keyword>
<dbReference type="InterPro" id="IPR041522">
    <property type="entry name" value="CdaR_GGDEF"/>
</dbReference>
<dbReference type="Pfam" id="PF01590">
    <property type="entry name" value="GAF"/>
    <property type="match status" value="1"/>
</dbReference>
<organism evidence="3 4">
    <name type="scientific">Nocardia nova</name>
    <dbReference type="NCBI Taxonomy" id="37330"/>
    <lineage>
        <taxon>Bacteria</taxon>
        <taxon>Bacillati</taxon>
        <taxon>Actinomycetota</taxon>
        <taxon>Actinomycetes</taxon>
        <taxon>Mycobacteriales</taxon>
        <taxon>Nocardiaceae</taxon>
        <taxon>Nocardia</taxon>
    </lineage>
</organism>
<comment type="similarity">
    <text evidence="1">Belongs to the CdaR family.</text>
</comment>
<protein>
    <submittedName>
        <fullName evidence="3">CdaR family transcriptional regulator</fullName>
    </submittedName>
</protein>
<evidence type="ECO:0000256" key="1">
    <source>
        <dbReference type="ARBA" id="ARBA00006754"/>
    </source>
</evidence>
<dbReference type="Pfam" id="PF17853">
    <property type="entry name" value="GGDEF_2"/>
    <property type="match status" value="1"/>
</dbReference>
<dbReference type="InterPro" id="IPR042070">
    <property type="entry name" value="PucR_C-HTH_sf"/>
</dbReference>
<reference evidence="3 4" key="1">
    <citation type="submission" date="2018-02" db="EMBL/GenBank/DDBJ databases">
        <title>8 Nocardia nova and 1 Nocardia cyriacigeorgica strain used for evolution to TMP-SMX.</title>
        <authorList>
            <person name="Mehta H."/>
            <person name="Weng J."/>
            <person name="Shamoo Y."/>
        </authorList>
    </citation>
    <scope>NUCLEOTIDE SEQUENCE [LARGE SCALE GENOMIC DNA]</scope>
    <source>
        <strain evidence="3 4">BAA2227</strain>
    </source>
</reference>
<evidence type="ECO:0000259" key="2">
    <source>
        <dbReference type="SMART" id="SM00065"/>
    </source>
</evidence>
<dbReference type="EMBL" id="PSZD01000015">
    <property type="protein sequence ID" value="PPJ25692.1"/>
    <property type="molecule type" value="Genomic_DNA"/>
</dbReference>
<dbReference type="Proteomes" id="UP000238356">
    <property type="component" value="Unassembled WGS sequence"/>
</dbReference>
<comment type="caution">
    <text evidence="3">The sequence shown here is derived from an EMBL/GenBank/DDBJ whole genome shotgun (WGS) entry which is preliminary data.</text>
</comment>
<feature type="domain" description="GAF" evidence="2">
    <location>
        <begin position="10"/>
        <end position="160"/>
    </location>
</feature>
<dbReference type="AlphaFoldDB" id="A0A2S6A289"/>
<dbReference type="Pfam" id="PF13556">
    <property type="entry name" value="HTH_30"/>
    <property type="match status" value="1"/>
</dbReference>
<evidence type="ECO:0000313" key="4">
    <source>
        <dbReference type="Proteomes" id="UP000238356"/>
    </source>
</evidence>
<dbReference type="Gene3D" id="3.30.450.40">
    <property type="match status" value="1"/>
</dbReference>
<gene>
    <name evidence="3" type="ORF">C5F51_22395</name>
</gene>
<dbReference type="SMART" id="SM00065">
    <property type="entry name" value="GAF"/>
    <property type="match status" value="1"/>
</dbReference>
<dbReference type="InterPro" id="IPR025736">
    <property type="entry name" value="PucR_C-HTH_dom"/>
</dbReference>
<dbReference type="Gene3D" id="1.10.10.2840">
    <property type="entry name" value="PucR C-terminal helix-turn-helix domain"/>
    <property type="match status" value="1"/>
</dbReference>
<name>A0A2S6A289_9NOCA</name>
<evidence type="ECO:0000313" key="3">
    <source>
        <dbReference type="EMBL" id="PPJ25692.1"/>
    </source>
</evidence>
<dbReference type="InterPro" id="IPR051448">
    <property type="entry name" value="CdaR-like_regulators"/>
</dbReference>
<dbReference type="SUPFAM" id="SSF55781">
    <property type="entry name" value="GAF domain-like"/>
    <property type="match status" value="1"/>
</dbReference>